<dbReference type="Pfam" id="PF02845">
    <property type="entry name" value="CUE"/>
    <property type="match status" value="1"/>
</dbReference>
<protein>
    <recommendedName>
        <fullName evidence="2">CUE domain-containing protein</fullName>
    </recommendedName>
</protein>
<comment type="caution">
    <text evidence="3">The sequence shown here is derived from an EMBL/GenBank/DDBJ whole genome shotgun (WGS) entry which is preliminary data.</text>
</comment>
<feature type="domain" description="CUE" evidence="2">
    <location>
        <begin position="169"/>
        <end position="212"/>
    </location>
</feature>
<dbReference type="SUPFAM" id="SSF46934">
    <property type="entry name" value="UBA-like"/>
    <property type="match status" value="1"/>
</dbReference>
<name>A0ABR3YWH1_9PEZI</name>
<dbReference type="InterPro" id="IPR003892">
    <property type="entry name" value="CUE"/>
</dbReference>
<feature type="compositionally biased region" description="Low complexity" evidence="1">
    <location>
        <begin position="12"/>
        <end position="28"/>
    </location>
</feature>
<evidence type="ECO:0000256" key="1">
    <source>
        <dbReference type="SAM" id="MobiDB-lite"/>
    </source>
</evidence>
<dbReference type="PANTHER" id="PTHR46535">
    <property type="entry name" value="NEDD4-BINDING PROTEIN 2"/>
    <property type="match status" value="1"/>
</dbReference>
<dbReference type="PANTHER" id="PTHR46535:SF1">
    <property type="entry name" value="NEDD4-BINDING PROTEIN 2"/>
    <property type="match status" value="1"/>
</dbReference>
<keyword evidence="4" id="KW-1185">Reference proteome</keyword>
<evidence type="ECO:0000313" key="4">
    <source>
        <dbReference type="Proteomes" id="UP001583186"/>
    </source>
</evidence>
<dbReference type="CDD" id="cd14279">
    <property type="entry name" value="CUE"/>
    <property type="match status" value="1"/>
</dbReference>
<dbReference type="InterPro" id="IPR052772">
    <property type="entry name" value="Endo/PolyKinase_Domain-Protein"/>
</dbReference>
<dbReference type="PROSITE" id="PS51140">
    <property type="entry name" value="CUE"/>
    <property type="match status" value="1"/>
</dbReference>
<evidence type="ECO:0000313" key="3">
    <source>
        <dbReference type="EMBL" id="KAL1892257.1"/>
    </source>
</evidence>
<feature type="region of interest" description="Disordered" evidence="1">
    <location>
        <begin position="1"/>
        <end position="45"/>
    </location>
</feature>
<dbReference type="Gene3D" id="3.30.1370.110">
    <property type="match status" value="1"/>
</dbReference>
<reference evidence="3 4" key="1">
    <citation type="journal article" date="2024" name="IMA Fungus">
        <title>IMA Genome - F19 : A genome assembly and annotation guide to empower mycologists, including annotated draft genome sequences of Ceratocystis pirilliformis, Diaporthe australafricana, Fusarium ophioides, Paecilomyces lecythidis, and Sporothrix stenoceras.</title>
        <authorList>
            <person name="Aylward J."/>
            <person name="Wilson A.M."/>
            <person name="Visagie C.M."/>
            <person name="Spraker J."/>
            <person name="Barnes I."/>
            <person name="Buitendag C."/>
            <person name="Ceriani C."/>
            <person name="Del Mar Angel L."/>
            <person name="du Plessis D."/>
            <person name="Fuchs T."/>
            <person name="Gasser K."/>
            <person name="Kramer D."/>
            <person name="Li W."/>
            <person name="Munsamy K."/>
            <person name="Piso A."/>
            <person name="Price J.L."/>
            <person name="Sonnekus B."/>
            <person name="Thomas C."/>
            <person name="van der Nest A."/>
            <person name="van Dijk A."/>
            <person name="van Heerden A."/>
            <person name="van Vuuren N."/>
            <person name="Yilmaz N."/>
            <person name="Duong T.A."/>
            <person name="van der Merwe N.A."/>
            <person name="Wingfield M.J."/>
            <person name="Wingfield B.D."/>
        </authorList>
    </citation>
    <scope>NUCLEOTIDE SEQUENCE [LARGE SCALE GENOMIC DNA]</scope>
    <source>
        <strain evidence="3 4">CMW 5346</strain>
    </source>
</reference>
<feature type="region of interest" description="Disordered" evidence="1">
    <location>
        <begin position="276"/>
        <end position="303"/>
    </location>
</feature>
<accession>A0ABR3YWH1</accession>
<gene>
    <name evidence="3" type="ORF">Sste5346_007213</name>
</gene>
<feature type="compositionally biased region" description="Low complexity" evidence="1">
    <location>
        <begin position="128"/>
        <end position="140"/>
    </location>
</feature>
<dbReference type="InterPro" id="IPR009060">
    <property type="entry name" value="UBA-like_sf"/>
</dbReference>
<dbReference type="InterPro" id="IPR036063">
    <property type="entry name" value="Smr_dom_sf"/>
</dbReference>
<feature type="compositionally biased region" description="Polar residues" evidence="1">
    <location>
        <begin position="99"/>
        <end position="117"/>
    </location>
</feature>
<evidence type="ECO:0000259" key="2">
    <source>
        <dbReference type="PROSITE" id="PS51140"/>
    </source>
</evidence>
<organism evidence="3 4">
    <name type="scientific">Sporothrix stenoceras</name>
    <dbReference type="NCBI Taxonomy" id="5173"/>
    <lineage>
        <taxon>Eukaryota</taxon>
        <taxon>Fungi</taxon>
        <taxon>Dikarya</taxon>
        <taxon>Ascomycota</taxon>
        <taxon>Pezizomycotina</taxon>
        <taxon>Sordariomycetes</taxon>
        <taxon>Sordariomycetidae</taxon>
        <taxon>Ophiostomatales</taxon>
        <taxon>Ophiostomataceae</taxon>
        <taxon>Sporothrix</taxon>
    </lineage>
</organism>
<sequence>MARRKKSPKAPQTPQSPQAVQSPQTPQTPQTPSPQPKAVEKSPEDQLAELVEKYGQFLEESIIILTFQDHGFEVANEFLASLAENVFSEEASGFDPSGLQGTATDGANDASEGSSYHTPVEGPSQVASISGHGSGSTSGSQYTPLSAGGGSRSSAVDDWSAVTNDLPSDGSSTLAILRDAFPTVKDSDIKRALKESDDDVDRASDVLLNLEHLIETGQRPKGIDGFAVDDDDAYEWGSRKKKNNSHNNKATWSKNHREKRLALDYKLAPLGLDGSYEIDDGSKPAPKRGSSQPFRDTTARERRQGNAQLSLYDAIVDKQSKDALTVDLHNVPVKDGIRIAMERTRYWWAHLGEDRVRKARENPLRVVTGVGLHSPEGYSRLNTGVEAALKREGWKFHDGFGYYDVTGKTIAERTS</sequence>
<dbReference type="Proteomes" id="UP001583186">
    <property type="component" value="Unassembled WGS sequence"/>
</dbReference>
<proteinExistence type="predicted"/>
<dbReference type="SUPFAM" id="SSF160443">
    <property type="entry name" value="SMR domain-like"/>
    <property type="match status" value="1"/>
</dbReference>
<dbReference type="EMBL" id="JAWCUI010000046">
    <property type="protein sequence ID" value="KAL1892257.1"/>
    <property type="molecule type" value="Genomic_DNA"/>
</dbReference>
<feature type="region of interest" description="Disordered" evidence="1">
    <location>
        <begin position="91"/>
        <end position="156"/>
    </location>
</feature>